<keyword evidence="11" id="KW-0460">Magnesium</keyword>
<dbReference type="Pfam" id="PF03484">
    <property type="entry name" value="B5"/>
    <property type="match status" value="1"/>
</dbReference>
<dbReference type="NCBIfam" id="TIGR00471">
    <property type="entry name" value="pheT_arch"/>
    <property type="match status" value="1"/>
</dbReference>
<keyword evidence="18" id="KW-1185">Reference proteome</keyword>
<dbReference type="Pfam" id="PF18262">
    <property type="entry name" value="PhetRS_B1"/>
    <property type="match status" value="1"/>
</dbReference>
<dbReference type="GO" id="GO:0000287">
    <property type="term" value="F:magnesium ion binding"/>
    <property type="evidence" value="ECO:0007669"/>
    <property type="project" value="InterPro"/>
</dbReference>
<dbReference type="InterPro" id="IPR009061">
    <property type="entry name" value="DNA-bd_dom_put_sf"/>
</dbReference>
<comment type="caution">
    <text evidence="17">The sequence shown here is derived from an EMBL/GenBank/DDBJ whole genome shotgun (WGS) entry which is preliminary data.</text>
</comment>
<proteinExistence type="inferred from homology"/>
<dbReference type="InterPro" id="IPR004531">
    <property type="entry name" value="Phe-tRNA-synth_IIc_bsu_arc_euk"/>
</dbReference>
<comment type="subunit">
    <text evidence="4">Tetramer of two alpha and two beta subunits.</text>
</comment>
<keyword evidence="7" id="KW-0436">Ligase</keyword>
<dbReference type="SMART" id="SM00873">
    <property type="entry name" value="B3_4"/>
    <property type="match status" value="1"/>
</dbReference>
<organism evidence="17 18">
    <name type="scientific">Stentor coeruleus</name>
    <dbReference type="NCBI Taxonomy" id="5963"/>
    <lineage>
        <taxon>Eukaryota</taxon>
        <taxon>Sar</taxon>
        <taxon>Alveolata</taxon>
        <taxon>Ciliophora</taxon>
        <taxon>Postciliodesmatophora</taxon>
        <taxon>Heterotrichea</taxon>
        <taxon>Heterotrichida</taxon>
        <taxon>Stentoridae</taxon>
        <taxon>Stentor</taxon>
    </lineage>
</organism>
<name>A0A1R2C614_9CILI</name>
<dbReference type="InterPro" id="IPR041616">
    <property type="entry name" value="PheRS_beta_core"/>
</dbReference>
<dbReference type="InterPro" id="IPR040659">
    <property type="entry name" value="PhetRS_B1"/>
</dbReference>
<dbReference type="Pfam" id="PF03483">
    <property type="entry name" value="B3_4"/>
    <property type="match status" value="1"/>
</dbReference>
<dbReference type="CDD" id="cd00769">
    <property type="entry name" value="PheRS_beta_core"/>
    <property type="match status" value="1"/>
</dbReference>
<evidence type="ECO:0000256" key="14">
    <source>
        <dbReference type="ARBA" id="ARBA00033189"/>
    </source>
</evidence>
<keyword evidence="9" id="KW-0547">Nucleotide-binding</keyword>
<dbReference type="EC" id="6.1.1.20" evidence="5"/>
<keyword evidence="10" id="KW-0067">ATP-binding</keyword>
<dbReference type="InterPro" id="IPR020825">
    <property type="entry name" value="Phe-tRNA_synthase-like_B3/B4"/>
</dbReference>
<dbReference type="Gene3D" id="3.50.40.10">
    <property type="entry name" value="Phenylalanyl-trna Synthetase, Chain B, domain 3"/>
    <property type="match status" value="1"/>
</dbReference>
<comment type="similarity">
    <text evidence="3">Belongs to the phenylalanyl-tRNA synthetase beta subunit family. Type 2 subfamily.</text>
</comment>
<protein>
    <recommendedName>
        <fullName evidence="5">phenylalanine--tRNA ligase</fullName>
        <ecNumber evidence="5">6.1.1.20</ecNumber>
    </recommendedName>
    <alternativeName>
        <fullName evidence="14">Phenylalanyl-tRNA synthetase beta subunit</fullName>
    </alternativeName>
</protein>
<evidence type="ECO:0000256" key="3">
    <source>
        <dbReference type="ARBA" id="ARBA00007438"/>
    </source>
</evidence>
<dbReference type="GO" id="GO:0005524">
    <property type="term" value="F:ATP binding"/>
    <property type="evidence" value="ECO:0007669"/>
    <property type="project" value="UniProtKB-KW"/>
</dbReference>
<dbReference type="GO" id="GO:0004826">
    <property type="term" value="F:phenylalanine-tRNA ligase activity"/>
    <property type="evidence" value="ECO:0007669"/>
    <property type="project" value="UniProtKB-EC"/>
</dbReference>
<dbReference type="Pfam" id="PF17759">
    <property type="entry name" value="tRNA_synthFbeta"/>
    <property type="match status" value="1"/>
</dbReference>
<accession>A0A1R2C614</accession>
<dbReference type="GO" id="GO:0006432">
    <property type="term" value="P:phenylalanyl-tRNA aminoacylation"/>
    <property type="evidence" value="ECO:0007669"/>
    <property type="project" value="InterPro"/>
</dbReference>
<dbReference type="GO" id="GO:0003723">
    <property type="term" value="F:RNA binding"/>
    <property type="evidence" value="ECO:0007669"/>
    <property type="project" value="InterPro"/>
</dbReference>
<dbReference type="PANTHER" id="PTHR10947">
    <property type="entry name" value="PHENYLALANYL-TRNA SYNTHETASE BETA CHAIN AND LEUCINE-RICH REPEAT-CONTAINING PROTEIN 47"/>
    <property type="match status" value="1"/>
</dbReference>
<dbReference type="InterPro" id="IPR045060">
    <property type="entry name" value="Phe-tRNA-ligase_IIc_bsu"/>
</dbReference>
<evidence type="ECO:0000256" key="1">
    <source>
        <dbReference type="ARBA" id="ARBA00001946"/>
    </source>
</evidence>
<evidence type="ECO:0000256" key="7">
    <source>
        <dbReference type="ARBA" id="ARBA00022598"/>
    </source>
</evidence>
<keyword evidence="8" id="KW-0479">Metal-binding</keyword>
<evidence type="ECO:0000256" key="9">
    <source>
        <dbReference type="ARBA" id="ARBA00022741"/>
    </source>
</evidence>
<sequence length="570" mass="64312">MPKVTVAKCELYNELAIDMTEDEFRDLCFEFGLELDDVTVEKTASGKEEVFFKIEVAANRYDLLCIEGLTQALRVFMGKQRMPEYQLATPAEPLTMTVEVATSQIRPYVVCAVLRNLHFTENSYNSFIELQEKLHQNICRKRTLVAIGTHDLDTLSGPFLYTAKPPNDIKFRALNQSEEHTATELMSIYSADVRMKKYVPIILDSPVYPVIYDSKGVVLSMPPIINGEHSKITLSTKNVLIECTATDKHKAQIVLNTIIAAFSKYCENPFSTEIVKVVYSDHEETTPVFLQRTMKVDPTYVNSLIGIQISIEKMSELLEKMGIYSSIVDGKLDVKVPITRTDILHPCDVAEDVGIAYGYNNIEKILPKTLTVGKEQPLNLVSDLLRVEAGLAGYTEILTFVLHSFNYNYSLMRRPLDGLAVEISNPKAFEFQLPRTTLLPGVLRTIASNTKQQLPIKIFELSDIVVKDETMDVKARNQRNFSAGYCGHSSGMENIHGLLDILMKKINLKWKTDYRLVPSENPTFFPKRQAEIYVKDQKAGIFGMIHPEVLQNFGIGFPVSAIELNIQLIA</sequence>
<comment type="cofactor">
    <cofactor evidence="1">
        <name>Mg(2+)</name>
        <dbReference type="ChEBI" id="CHEBI:18420"/>
    </cofactor>
</comment>
<dbReference type="EMBL" id="MPUH01000268">
    <property type="protein sequence ID" value="OMJ84474.1"/>
    <property type="molecule type" value="Genomic_DNA"/>
</dbReference>
<evidence type="ECO:0000256" key="10">
    <source>
        <dbReference type="ARBA" id="ARBA00022840"/>
    </source>
</evidence>
<keyword evidence="12" id="KW-0648">Protein biosynthesis</keyword>
<dbReference type="InterPro" id="IPR005146">
    <property type="entry name" value="B3/B4_tRNA-bd"/>
</dbReference>
<comment type="subcellular location">
    <subcellularLocation>
        <location evidence="2">Cytoplasm</location>
    </subcellularLocation>
</comment>
<evidence type="ECO:0000256" key="15">
    <source>
        <dbReference type="ARBA" id="ARBA00049255"/>
    </source>
</evidence>
<evidence type="ECO:0000256" key="12">
    <source>
        <dbReference type="ARBA" id="ARBA00022917"/>
    </source>
</evidence>
<dbReference type="OrthoDB" id="1698572at2759"/>
<evidence type="ECO:0000256" key="8">
    <source>
        <dbReference type="ARBA" id="ARBA00022723"/>
    </source>
</evidence>
<dbReference type="AlphaFoldDB" id="A0A1R2C614"/>
<evidence type="ECO:0000256" key="6">
    <source>
        <dbReference type="ARBA" id="ARBA00022490"/>
    </source>
</evidence>
<evidence type="ECO:0000256" key="5">
    <source>
        <dbReference type="ARBA" id="ARBA00012814"/>
    </source>
</evidence>
<dbReference type="PANTHER" id="PTHR10947:SF0">
    <property type="entry name" value="PHENYLALANINE--TRNA LIGASE BETA SUBUNIT"/>
    <property type="match status" value="1"/>
</dbReference>
<dbReference type="SUPFAM" id="SSF56037">
    <property type="entry name" value="PheT/TilS domain"/>
    <property type="match status" value="1"/>
</dbReference>
<dbReference type="GO" id="GO:0009328">
    <property type="term" value="C:phenylalanine-tRNA ligase complex"/>
    <property type="evidence" value="ECO:0007669"/>
    <property type="project" value="TreeGrafter"/>
</dbReference>
<dbReference type="FunFam" id="3.50.40.10:FF:000002">
    <property type="entry name" value="phenylalanine--tRNA ligase beta subunit"/>
    <property type="match status" value="1"/>
</dbReference>
<dbReference type="SUPFAM" id="SSF55681">
    <property type="entry name" value="Class II aaRS and biotin synthetases"/>
    <property type="match status" value="1"/>
</dbReference>
<evidence type="ECO:0000313" key="17">
    <source>
        <dbReference type="EMBL" id="OMJ84474.1"/>
    </source>
</evidence>
<reference evidence="17 18" key="1">
    <citation type="submission" date="2016-11" db="EMBL/GenBank/DDBJ databases">
        <title>The macronuclear genome of Stentor coeruleus: a giant cell with tiny introns.</title>
        <authorList>
            <person name="Slabodnick M."/>
            <person name="Ruby J.G."/>
            <person name="Reiff S.B."/>
            <person name="Swart E.C."/>
            <person name="Gosai S."/>
            <person name="Prabakaran S."/>
            <person name="Witkowska E."/>
            <person name="Larue G.E."/>
            <person name="Fisher S."/>
            <person name="Freeman R.M."/>
            <person name="Gunawardena J."/>
            <person name="Chu W."/>
            <person name="Stover N.A."/>
            <person name="Gregory B.D."/>
            <person name="Nowacki M."/>
            <person name="Derisi J."/>
            <person name="Roy S.W."/>
            <person name="Marshall W.F."/>
            <person name="Sood P."/>
        </authorList>
    </citation>
    <scope>NUCLEOTIDE SEQUENCE [LARGE SCALE GENOMIC DNA]</scope>
    <source>
        <strain evidence="17">WM001</strain>
    </source>
</reference>
<dbReference type="Gene3D" id="3.30.56.10">
    <property type="match status" value="2"/>
</dbReference>
<keyword evidence="13" id="KW-0030">Aminoacyl-tRNA synthetase</keyword>
<dbReference type="InterPro" id="IPR005147">
    <property type="entry name" value="tRNA_synthase_B5-dom"/>
</dbReference>
<dbReference type="SUPFAM" id="SSF46955">
    <property type="entry name" value="Putative DNA-binding domain"/>
    <property type="match status" value="2"/>
</dbReference>
<dbReference type="InterPro" id="IPR045864">
    <property type="entry name" value="aa-tRNA-synth_II/BPL/LPL"/>
</dbReference>
<feature type="domain" description="B5" evidence="16">
    <location>
        <begin position="289"/>
        <end position="364"/>
    </location>
</feature>
<evidence type="ECO:0000256" key="11">
    <source>
        <dbReference type="ARBA" id="ARBA00022842"/>
    </source>
</evidence>
<evidence type="ECO:0000256" key="2">
    <source>
        <dbReference type="ARBA" id="ARBA00004496"/>
    </source>
</evidence>
<evidence type="ECO:0000256" key="4">
    <source>
        <dbReference type="ARBA" id="ARBA00011209"/>
    </source>
</evidence>
<dbReference type="PROSITE" id="PS51483">
    <property type="entry name" value="B5"/>
    <property type="match status" value="1"/>
</dbReference>
<keyword evidence="6" id="KW-0963">Cytoplasm</keyword>
<dbReference type="SMART" id="SM00874">
    <property type="entry name" value="B5"/>
    <property type="match status" value="1"/>
</dbReference>
<evidence type="ECO:0000259" key="16">
    <source>
        <dbReference type="PROSITE" id="PS51483"/>
    </source>
</evidence>
<evidence type="ECO:0000313" key="18">
    <source>
        <dbReference type="Proteomes" id="UP000187209"/>
    </source>
</evidence>
<comment type="catalytic activity">
    <reaction evidence="15">
        <text>tRNA(Phe) + L-phenylalanine + ATP = L-phenylalanyl-tRNA(Phe) + AMP + diphosphate + H(+)</text>
        <dbReference type="Rhea" id="RHEA:19413"/>
        <dbReference type="Rhea" id="RHEA-COMP:9668"/>
        <dbReference type="Rhea" id="RHEA-COMP:9699"/>
        <dbReference type="ChEBI" id="CHEBI:15378"/>
        <dbReference type="ChEBI" id="CHEBI:30616"/>
        <dbReference type="ChEBI" id="CHEBI:33019"/>
        <dbReference type="ChEBI" id="CHEBI:58095"/>
        <dbReference type="ChEBI" id="CHEBI:78442"/>
        <dbReference type="ChEBI" id="CHEBI:78531"/>
        <dbReference type="ChEBI" id="CHEBI:456215"/>
        <dbReference type="EC" id="6.1.1.20"/>
    </reaction>
</comment>
<dbReference type="Proteomes" id="UP000187209">
    <property type="component" value="Unassembled WGS sequence"/>
</dbReference>
<gene>
    <name evidence="17" type="ORF">SteCoe_14429</name>
</gene>
<dbReference type="Gene3D" id="3.30.930.10">
    <property type="entry name" value="Bira Bifunctional Protein, Domain 2"/>
    <property type="match status" value="1"/>
</dbReference>
<dbReference type="FunFam" id="3.30.930.10:FF:000059">
    <property type="entry name" value="phenylalanine--tRNA ligase beta subunit"/>
    <property type="match status" value="1"/>
</dbReference>
<evidence type="ECO:0000256" key="13">
    <source>
        <dbReference type="ARBA" id="ARBA00023146"/>
    </source>
</evidence>